<dbReference type="PANTHER" id="PTHR47723">
    <property type="entry name" value="OS05G0353850 PROTEIN"/>
    <property type="match status" value="1"/>
</dbReference>
<dbReference type="CDD" id="cd06222">
    <property type="entry name" value="RNase_H_like"/>
    <property type="match status" value="1"/>
</dbReference>
<dbReference type="EMBL" id="JAIVGD010000003">
    <property type="protein sequence ID" value="KAH0776481.1"/>
    <property type="molecule type" value="Genomic_DNA"/>
</dbReference>
<comment type="caution">
    <text evidence="2">The sequence shown here is derived from an EMBL/GenBank/DDBJ whole genome shotgun (WGS) entry which is preliminary data.</text>
</comment>
<gene>
    <name evidence="2" type="ORF">KY290_007892</name>
</gene>
<dbReference type="SUPFAM" id="SSF53098">
    <property type="entry name" value="Ribonuclease H-like"/>
    <property type="match status" value="1"/>
</dbReference>
<dbReference type="PROSITE" id="PS50879">
    <property type="entry name" value="RNASE_H_1"/>
    <property type="match status" value="1"/>
</dbReference>
<organism evidence="2 3">
    <name type="scientific">Solanum tuberosum</name>
    <name type="common">Potato</name>
    <dbReference type="NCBI Taxonomy" id="4113"/>
    <lineage>
        <taxon>Eukaryota</taxon>
        <taxon>Viridiplantae</taxon>
        <taxon>Streptophyta</taxon>
        <taxon>Embryophyta</taxon>
        <taxon>Tracheophyta</taxon>
        <taxon>Spermatophyta</taxon>
        <taxon>Magnoliopsida</taxon>
        <taxon>eudicotyledons</taxon>
        <taxon>Gunneridae</taxon>
        <taxon>Pentapetalae</taxon>
        <taxon>asterids</taxon>
        <taxon>lamiids</taxon>
        <taxon>Solanales</taxon>
        <taxon>Solanaceae</taxon>
        <taxon>Solanoideae</taxon>
        <taxon>Solaneae</taxon>
        <taxon>Solanum</taxon>
    </lineage>
</organism>
<evidence type="ECO:0000313" key="2">
    <source>
        <dbReference type="EMBL" id="KAH0776481.1"/>
    </source>
</evidence>
<keyword evidence="3" id="KW-1185">Reference proteome</keyword>
<dbReference type="InterPro" id="IPR044730">
    <property type="entry name" value="RNase_H-like_dom_plant"/>
</dbReference>
<dbReference type="Gene3D" id="3.30.420.10">
    <property type="entry name" value="Ribonuclease H-like superfamily/Ribonuclease H"/>
    <property type="match status" value="1"/>
</dbReference>
<evidence type="ECO:0000313" key="3">
    <source>
        <dbReference type="Proteomes" id="UP000826656"/>
    </source>
</evidence>
<dbReference type="InterPro" id="IPR012337">
    <property type="entry name" value="RNaseH-like_sf"/>
</dbReference>
<reference evidence="2 3" key="1">
    <citation type="journal article" date="2021" name="bioRxiv">
        <title>Chromosome-scale and haplotype-resolved genome assembly of a tetraploid potato cultivar.</title>
        <authorList>
            <person name="Sun H."/>
            <person name="Jiao W.-B."/>
            <person name="Krause K."/>
            <person name="Campoy J.A."/>
            <person name="Goel M."/>
            <person name="Folz-Donahue K."/>
            <person name="Kukat C."/>
            <person name="Huettel B."/>
            <person name="Schneeberger K."/>
        </authorList>
    </citation>
    <scope>NUCLEOTIDE SEQUENCE [LARGE SCALE GENOMIC DNA]</scope>
    <source>
        <strain evidence="2">SolTubOtavaFocal</strain>
        <tissue evidence="2">Leaves</tissue>
    </source>
</reference>
<name>A0ABQ7W6V3_SOLTU</name>
<protein>
    <recommendedName>
        <fullName evidence="1">RNase H type-1 domain-containing protein</fullName>
    </recommendedName>
</protein>
<dbReference type="Pfam" id="PF13456">
    <property type="entry name" value="RVT_3"/>
    <property type="match status" value="1"/>
</dbReference>
<proteinExistence type="predicted"/>
<dbReference type="InterPro" id="IPR053151">
    <property type="entry name" value="RNase_H-like"/>
</dbReference>
<accession>A0ABQ7W6V3</accession>
<dbReference type="InterPro" id="IPR036397">
    <property type="entry name" value="RNaseH_sf"/>
</dbReference>
<dbReference type="Proteomes" id="UP000826656">
    <property type="component" value="Unassembled WGS sequence"/>
</dbReference>
<dbReference type="PANTHER" id="PTHR47723:SF19">
    <property type="entry name" value="POLYNUCLEOTIDYL TRANSFERASE, RIBONUCLEASE H-LIKE SUPERFAMILY PROTEIN"/>
    <property type="match status" value="1"/>
</dbReference>
<feature type="domain" description="RNase H type-1" evidence="1">
    <location>
        <begin position="1"/>
        <end position="147"/>
    </location>
</feature>
<dbReference type="InterPro" id="IPR002156">
    <property type="entry name" value="RNaseH_domain"/>
</dbReference>
<sequence length="147" mass="16578">MLKLNVDGCCKGNPGEPAGGGILRDHNGDMRMAFYSYYGILTNNNAEINALLKGLQWCVANHLDNVIIETDSKTLVNWIKSTSKGTWTIRSELEKIINLLEKGNYQVKHFYWEANCVADIMDNIGAKEKKEFSSLILLCCQHKLKLL</sequence>
<evidence type="ECO:0000259" key="1">
    <source>
        <dbReference type="PROSITE" id="PS50879"/>
    </source>
</evidence>